<keyword evidence="2" id="KW-1185">Reference proteome</keyword>
<name>A0ABV7J0A8_9RHOB</name>
<dbReference type="Pfam" id="PF06754">
    <property type="entry name" value="PhnG"/>
    <property type="match status" value="1"/>
</dbReference>
<sequence length="151" mass="16035">MTHDNPEAVISARKTWMGLLARAKPARLAELFPALPSHDLLRQPEIGAVMVQGRIGGTGLPFNLGEMTVTRCSLRLASGAVGHAHVHGRDKGHALRAAAVDALMQTAEAAEVQAAVLTPLQDAETARRANRAAKAAATKVEFFTLVRGEDQ</sequence>
<accession>A0ABV7J0A8</accession>
<dbReference type="GO" id="GO:0016829">
    <property type="term" value="F:lyase activity"/>
    <property type="evidence" value="ECO:0007669"/>
    <property type="project" value="UniProtKB-KW"/>
</dbReference>
<dbReference type="InterPro" id="IPR009609">
    <property type="entry name" value="Phosphonate_metab_PhnG"/>
</dbReference>
<comment type="caution">
    <text evidence="1">The sequence shown here is derived from an EMBL/GenBank/DDBJ whole genome shotgun (WGS) entry which is preliminary data.</text>
</comment>
<keyword evidence="1" id="KW-0456">Lyase</keyword>
<gene>
    <name evidence="1" type="primary">phnG</name>
    <name evidence="1" type="ORF">ACFOGH_09655</name>
</gene>
<proteinExistence type="predicted"/>
<reference evidence="2" key="1">
    <citation type="journal article" date="2019" name="Int. J. Syst. Evol. Microbiol.">
        <title>The Global Catalogue of Microorganisms (GCM) 10K type strain sequencing project: providing services to taxonomists for standard genome sequencing and annotation.</title>
        <authorList>
            <consortium name="The Broad Institute Genomics Platform"/>
            <consortium name="The Broad Institute Genome Sequencing Center for Infectious Disease"/>
            <person name="Wu L."/>
            <person name="Ma J."/>
        </authorList>
    </citation>
    <scope>NUCLEOTIDE SEQUENCE [LARGE SCALE GENOMIC DNA]</scope>
    <source>
        <strain evidence="2">KCTC 52039</strain>
    </source>
</reference>
<dbReference type="RefSeq" id="WP_380072861.1">
    <property type="nucleotide sequence ID" value="NZ_JBHRTO010000001.1"/>
</dbReference>
<evidence type="ECO:0000313" key="2">
    <source>
        <dbReference type="Proteomes" id="UP001595547"/>
    </source>
</evidence>
<protein>
    <submittedName>
        <fullName evidence="1">Phosphonate C-P lyase system protein PhnG</fullName>
    </submittedName>
</protein>
<dbReference type="NCBIfam" id="TIGR03293">
    <property type="entry name" value="PhnG_redo"/>
    <property type="match status" value="1"/>
</dbReference>
<dbReference type="Proteomes" id="UP001595547">
    <property type="component" value="Unassembled WGS sequence"/>
</dbReference>
<evidence type="ECO:0000313" key="1">
    <source>
        <dbReference type="EMBL" id="MFC3181253.1"/>
    </source>
</evidence>
<organism evidence="1 2">
    <name type="scientific">Cypionkella sinensis</name>
    <dbReference type="NCBI Taxonomy" id="1756043"/>
    <lineage>
        <taxon>Bacteria</taxon>
        <taxon>Pseudomonadati</taxon>
        <taxon>Pseudomonadota</taxon>
        <taxon>Alphaproteobacteria</taxon>
        <taxon>Rhodobacterales</taxon>
        <taxon>Paracoccaceae</taxon>
        <taxon>Cypionkella</taxon>
    </lineage>
</organism>
<dbReference type="EMBL" id="JBHRTO010000001">
    <property type="protein sequence ID" value="MFC3181253.1"/>
    <property type="molecule type" value="Genomic_DNA"/>
</dbReference>